<feature type="domain" description="Retroviral polymerase SH3-like" evidence="2">
    <location>
        <begin position="34"/>
        <end position="69"/>
    </location>
</feature>
<organism evidence="3 4">
    <name type="scientific">Phytophthora megakarya</name>
    <dbReference type="NCBI Taxonomy" id="4795"/>
    <lineage>
        <taxon>Eukaryota</taxon>
        <taxon>Sar</taxon>
        <taxon>Stramenopiles</taxon>
        <taxon>Oomycota</taxon>
        <taxon>Peronosporomycetes</taxon>
        <taxon>Peronosporales</taxon>
        <taxon>Peronosporaceae</taxon>
        <taxon>Phytophthora</taxon>
    </lineage>
</organism>
<keyword evidence="4" id="KW-1185">Reference proteome</keyword>
<comment type="caution">
    <text evidence="3">The sequence shown here is derived from an EMBL/GenBank/DDBJ whole genome shotgun (WGS) entry which is preliminary data.</text>
</comment>
<evidence type="ECO:0000313" key="4">
    <source>
        <dbReference type="Proteomes" id="UP000198211"/>
    </source>
</evidence>
<dbReference type="AlphaFoldDB" id="A0A225VSD3"/>
<dbReference type="OrthoDB" id="89942at2759"/>
<proteinExistence type="predicted"/>
<reference evidence="4" key="1">
    <citation type="submission" date="2017-03" db="EMBL/GenBank/DDBJ databases">
        <title>Phytopthora megakarya and P. palmivora, two closely related causual agents of cacao black pod achieved similar genome size and gene model numbers by different mechanisms.</title>
        <authorList>
            <person name="Ali S."/>
            <person name="Shao J."/>
            <person name="Larry D.J."/>
            <person name="Kronmiller B."/>
            <person name="Shen D."/>
            <person name="Strem M.D."/>
            <person name="Melnick R.L."/>
            <person name="Guiltinan M.J."/>
            <person name="Tyler B.M."/>
            <person name="Meinhardt L.W."/>
            <person name="Bailey B.A."/>
        </authorList>
    </citation>
    <scope>NUCLEOTIDE SEQUENCE [LARGE SCALE GENOMIC DNA]</scope>
    <source>
        <strain evidence="4">zdho120</strain>
    </source>
</reference>
<accession>A0A225VSD3</accession>
<gene>
    <name evidence="3" type="ORF">PHMEG_00019887</name>
</gene>
<protein>
    <recommendedName>
        <fullName evidence="2">Retroviral polymerase SH3-like domain-containing protein</fullName>
    </recommendedName>
</protein>
<name>A0A225VSD3_9STRA</name>
<feature type="region of interest" description="Disordered" evidence="1">
    <location>
        <begin position="105"/>
        <end position="126"/>
    </location>
</feature>
<feature type="compositionally biased region" description="Polar residues" evidence="1">
    <location>
        <begin position="113"/>
        <end position="126"/>
    </location>
</feature>
<evidence type="ECO:0000256" key="1">
    <source>
        <dbReference type="SAM" id="MobiDB-lite"/>
    </source>
</evidence>
<dbReference type="Pfam" id="PF25597">
    <property type="entry name" value="SH3_retrovirus"/>
    <property type="match status" value="1"/>
</dbReference>
<dbReference type="InterPro" id="IPR057670">
    <property type="entry name" value="SH3_retrovirus"/>
</dbReference>
<dbReference type="EMBL" id="NBNE01003438">
    <property type="protein sequence ID" value="OWZ07687.1"/>
    <property type="molecule type" value="Genomic_DNA"/>
</dbReference>
<sequence>MAAKWWPEALLYIRSEYGVQHVMRMFPKPKEMMQKCKLLGISSKYKGYRLLGVKANKYLIARDVKFSTTVSDAMIRRSFPIENYFNDLEEERVIQKLGKRSRGNIVEVPTQGEDMSSESAIRSPTS</sequence>
<evidence type="ECO:0000313" key="3">
    <source>
        <dbReference type="EMBL" id="OWZ07687.1"/>
    </source>
</evidence>
<evidence type="ECO:0000259" key="2">
    <source>
        <dbReference type="Pfam" id="PF25597"/>
    </source>
</evidence>
<dbReference type="Proteomes" id="UP000198211">
    <property type="component" value="Unassembled WGS sequence"/>
</dbReference>